<name>A0A1Y2E1W8_9PEZI</name>
<comment type="caution">
    <text evidence="2">The sequence shown here is derived from an EMBL/GenBank/DDBJ whole genome shotgun (WGS) entry which is preliminary data.</text>
</comment>
<dbReference type="EMBL" id="MCFJ01000006">
    <property type="protein sequence ID" value="ORY65543.1"/>
    <property type="molecule type" value="Genomic_DNA"/>
</dbReference>
<protein>
    <submittedName>
        <fullName evidence="2">Uncharacterized protein</fullName>
    </submittedName>
</protein>
<evidence type="ECO:0000313" key="3">
    <source>
        <dbReference type="Proteomes" id="UP000193689"/>
    </source>
</evidence>
<reference evidence="2 3" key="1">
    <citation type="submission" date="2016-07" db="EMBL/GenBank/DDBJ databases">
        <title>Pervasive Adenine N6-methylation of Active Genes in Fungi.</title>
        <authorList>
            <consortium name="DOE Joint Genome Institute"/>
            <person name="Mondo S.J."/>
            <person name="Dannebaum R.O."/>
            <person name="Kuo R.C."/>
            <person name="Labutti K."/>
            <person name="Haridas S."/>
            <person name="Kuo A."/>
            <person name="Salamov A."/>
            <person name="Ahrendt S.R."/>
            <person name="Lipzen A."/>
            <person name="Sullivan W."/>
            <person name="Andreopoulos W.B."/>
            <person name="Clum A."/>
            <person name="Lindquist E."/>
            <person name="Daum C."/>
            <person name="Ramamoorthy G.K."/>
            <person name="Gryganskyi A."/>
            <person name="Culley D."/>
            <person name="Magnuson J.K."/>
            <person name="James T.Y."/>
            <person name="O'Malley M.A."/>
            <person name="Stajich J.E."/>
            <person name="Spatafora J.W."/>
            <person name="Visel A."/>
            <person name="Grigoriev I.V."/>
        </authorList>
    </citation>
    <scope>NUCLEOTIDE SEQUENCE [LARGE SCALE GENOMIC DNA]</scope>
    <source>
        <strain evidence="2 3">CBS 129021</strain>
    </source>
</reference>
<evidence type="ECO:0000313" key="2">
    <source>
        <dbReference type="EMBL" id="ORY65543.1"/>
    </source>
</evidence>
<dbReference type="GeneID" id="63774562"/>
<organism evidence="2 3">
    <name type="scientific">Pseudomassariella vexata</name>
    <dbReference type="NCBI Taxonomy" id="1141098"/>
    <lineage>
        <taxon>Eukaryota</taxon>
        <taxon>Fungi</taxon>
        <taxon>Dikarya</taxon>
        <taxon>Ascomycota</taxon>
        <taxon>Pezizomycotina</taxon>
        <taxon>Sordariomycetes</taxon>
        <taxon>Xylariomycetidae</taxon>
        <taxon>Amphisphaeriales</taxon>
        <taxon>Pseudomassariaceae</taxon>
        <taxon>Pseudomassariella</taxon>
    </lineage>
</organism>
<proteinExistence type="predicted"/>
<evidence type="ECO:0000256" key="1">
    <source>
        <dbReference type="SAM" id="MobiDB-lite"/>
    </source>
</evidence>
<accession>A0A1Y2E1W8</accession>
<keyword evidence="3" id="KW-1185">Reference proteome</keyword>
<feature type="region of interest" description="Disordered" evidence="1">
    <location>
        <begin position="201"/>
        <end position="223"/>
    </location>
</feature>
<dbReference type="AlphaFoldDB" id="A0A1Y2E1W8"/>
<dbReference type="Proteomes" id="UP000193689">
    <property type="component" value="Unassembled WGS sequence"/>
</dbReference>
<dbReference type="InParanoid" id="A0A1Y2E1W8"/>
<dbReference type="RefSeq" id="XP_040716695.1">
    <property type="nucleotide sequence ID" value="XM_040858350.1"/>
</dbReference>
<gene>
    <name evidence="2" type="ORF">BCR38DRAFT_409230</name>
</gene>
<sequence length="223" mass="24675">MAASESSLKNRFSWWFQEFFLYNGTKSVLTKVRNEQLGLEPLAPLCFLVEFLQAGNVSIYIGSGNMPFLGPEKVFSEIFEDGPRYYGRGPEPMQIKNVTADNLSQRIKEALKPEYAVAASEFASKMLKNPVLKLLHVKPSTNSVFTRRTGFVTCSEGKVDPAQLEPLELGKISDLVSPGDPIGGFFYGIGQVAGNIQRDLRTLPHRQSDTQTTTTEGDKSVGF</sequence>